<sequence length="179" mass="20154">MLSASVNDCDHHVDLQPLKCPVRVLIRTQPTYLEKIHPSLEEADGRLIQSCVEKMGSGAGEIRHLATKISNAKRFDRVEIVFDYGVPTNDREPAVRAFKVRVGRQGPEFTQLQNPQIRPIVNKTMDIWEAILAKHDMGYPRRTDVRRKQQGQSNISVSSTSAIPTNLCLSTPMSYDNAK</sequence>
<accession>A0A6A6DE21</accession>
<dbReference type="AlphaFoldDB" id="A0A6A6DE21"/>
<name>A0A6A6DE21_9PEZI</name>
<dbReference type="OrthoDB" id="3924126at2759"/>
<reference evidence="1" key="1">
    <citation type="journal article" date="2020" name="Stud. Mycol.">
        <title>101 Dothideomycetes genomes: a test case for predicting lifestyles and emergence of pathogens.</title>
        <authorList>
            <person name="Haridas S."/>
            <person name="Albert R."/>
            <person name="Binder M."/>
            <person name="Bloem J."/>
            <person name="Labutti K."/>
            <person name="Salamov A."/>
            <person name="Andreopoulos B."/>
            <person name="Baker S."/>
            <person name="Barry K."/>
            <person name="Bills G."/>
            <person name="Bluhm B."/>
            <person name="Cannon C."/>
            <person name="Castanera R."/>
            <person name="Culley D."/>
            <person name="Daum C."/>
            <person name="Ezra D."/>
            <person name="Gonzalez J."/>
            <person name="Henrissat B."/>
            <person name="Kuo A."/>
            <person name="Liang C."/>
            <person name="Lipzen A."/>
            <person name="Lutzoni F."/>
            <person name="Magnuson J."/>
            <person name="Mondo S."/>
            <person name="Nolan M."/>
            <person name="Ohm R."/>
            <person name="Pangilinan J."/>
            <person name="Park H.-J."/>
            <person name="Ramirez L."/>
            <person name="Alfaro M."/>
            <person name="Sun H."/>
            <person name="Tritt A."/>
            <person name="Yoshinaga Y."/>
            <person name="Zwiers L.-H."/>
            <person name="Turgeon B."/>
            <person name="Goodwin S."/>
            <person name="Spatafora J."/>
            <person name="Crous P."/>
            <person name="Grigoriev I."/>
        </authorList>
    </citation>
    <scope>NUCLEOTIDE SEQUENCE</scope>
    <source>
        <strain evidence="1">CBS 207.26</strain>
    </source>
</reference>
<keyword evidence="2" id="KW-1185">Reference proteome</keyword>
<proteinExistence type="predicted"/>
<dbReference type="EMBL" id="ML994689">
    <property type="protein sequence ID" value="KAF2177365.1"/>
    <property type="molecule type" value="Genomic_DNA"/>
</dbReference>
<gene>
    <name evidence="1" type="ORF">K469DRAFT_375938</name>
</gene>
<protein>
    <submittedName>
        <fullName evidence="1">Uncharacterized protein</fullName>
    </submittedName>
</protein>
<evidence type="ECO:0000313" key="2">
    <source>
        <dbReference type="Proteomes" id="UP000800200"/>
    </source>
</evidence>
<organism evidence="1 2">
    <name type="scientific">Zopfia rhizophila CBS 207.26</name>
    <dbReference type="NCBI Taxonomy" id="1314779"/>
    <lineage>
        <taxon>Eukaryota</taxon>
        <taxon>Fungi</taxon>
        <taxon>Dikarya</taxon>
        <taxon>Ascomycota</taxon>
        <taxon>Pezizomycotina</taxon>
        <taxon>Dothideomycetes</taxon>
        <taxon>Dothideomycetes incertae sedis</taxon>
        <taxon>Zopfiaceae</taxon>
        <taxon>Zopfia</taxon>
    </lineage>
</organism>
<evidence type="ECO:0000313" key="1">
    <source>
        <dbReference type="EMBL" id="KAF2177365.1"/>
    </source>
</evidence>
<dbReference type="Proteomes" id="UP000800200">
    <property type="component" value="Unassembled WGS sequence"/>
</dbReference>